<evidence type="ECO:0000313" key="8">
    <source>
        <dbReference type="EMBL" id="GFH43588.1"/>
    </source>
</evidence>
<feature type="compositionally biased region" description="Basic and acidic residues" evidence="6">
    <location>
        <begin position="793"/>
        <end position="802"/>
    </location>
</feature>
<dbReference type="Proteomes" id="UP001054902">
    <property type="component" value="Unassembled WGS sequence"/>
</dbReference>
<gene>
    <name evidence="8" type="ORF">CTEN210_00061</name>
</gene>
<dbReference type="InterPro" id="IPR012677">
    <property type="entry name" value="Nucleotide-bd_a/b_plait_sf"/>
</dbReference>
<evidence type="ECO:0000313" key="9">
    <source>
        <dbReference type="Proteomes" id="UP001054902"/>
    </source>
</evidence>
<feature type="region of interest" description="Disordered" evidence="6">
    <location>
        <begin position="640"/>
        <end position="674"/>
    </location>
</feature>
<feature type="compositionally biased region" description="Acidic residues" evidence="6">
    <location>
        <begin position="271"/>
        <end position="300"/>
    </location>
</feature>
<dbReference type="SUPFAM" id="SSF54928">
    <property type="entry name" value="RNA-binding domain, RBD"/>
    <property type="match status" value="2"/>
</dbReference>
<reference evidence="8 9" key="1">
    <citation type="journal article" date="2021" name="Sci. Rep.">
        <title>The genome of the diatom Chaetoceros tenuissimus carries an ancient integrated fragment of an extant virus.</title>
        <authorList>
            <person name="Hongo Y."/>
            <person name="Kimura K."/>
            <person name="Takaki Y."/>
            <person name="Yoshida Y."/>
            <person name="Baba S."/>
            <person name="Kobayashi G."/>
            <person name="Nagasaki K."/>
            <person name="Hano T."/>
            <person name="Tomaru Y."/>
        </authorList>
    </citation>
    <scope>NUCLEOTIDE SEQUENCE [LARGE SCALE GENOMIC DNA]</scope>
    <source>
        <strain evidence="8 9">NIES-3715</strain>
    </source>
</reference>
<dbReference type="InterPro" id="IPR035979">
    <property type="entry name" value="RBD_domain_sf"/>
</dbReference>
<dbReference type="AlphaFoldDB" id="A0AAD3CDJ1"/>
<feature type="compositionally biased region" description="Low complexity" evidence="6">
    <location>
        <begin position="708"/>
        <end position="718"/>
    </location>
</feature>
<feature type="region of interest" description="Disordered" evidence="6">
    <location>
        <begin position="443"/>
        <end position="479"/>
    </location>
</feature>
<feature type="domain" description="RRM" evidence="7">
    <location>
        <begin position="313"/>
        <end position="410"/>
    </location>
</feature>
<keyword evidence="4" id="KW-0539">Nucleus</keyword>
<feature type="compositionally biased region" description="Basic residues" evidence="6">
    <location>
        <begin position="644"/>
        <end position="653"/>
    </location>
</feature>
<feature type="region of interest" description="Disordered" evidence="6">
    <location>
        <begin position="109"/>
        <end position="129"/>
    </location>
</feature>
<dbReference type="InterPro" id="IPR000504">
    <property type="entry name" value="RRM_dom"/>
</dbReference>
<feature type="compositionally biased region" description="Low complexity" evidence="6">
    <location>
        <begin position="259"/>
        <end position="270"/>
    </location>
</feature>
<feature type="domain" description="RRM" evidence="7">
    <location>
        <begin position="146"/>
        <end position="237"/>
    </location>
</feature>
<protein>
    <recommendedName>
        <fullName evidence="7">RRM domain-containing protein</fullName>
    </recommendedName>
</protein>
<dbReference type="Gene3D" id="3.30.70.330">
    <property type="match status" value="4"/>
</dbReference>
<feature type="compositionally biased region" description="Basic and acidic residues" evidence="6">
    <location>
        <begin position="744"/>
        <end position="758"/>
    </location>
</feature>
<evidence type="ECO:0000256" key="1">
    <source>
        <dbReference type="ARBA" id="ARBA00004123"/>
    </source>
</evidence>
<proteinExistence type="predicted"/>
<feature type="compositionally biased region" description="Basic and acidic residues" evidence="6">
    <location>
        <begin position="301"/>
        <end position="310"/>
    </location>
</feature>
<feature type="region of interest" description="Disordered" evidence="6">
    <location>
        <begin position="692"/>
        <end position="838"/>
    </location>
</feature>
<evidence type="ECO:0000256" key="2">
    <source>
        <dbReference type="ARBA" id="ARBA00022737"/>
    </source>
</evidence>
<sequence length="838" mass="94106">MSKVANFKKNTANTVFFRYSPADISITRKLFESFFSDIGPVKKCSLIRQQRSQAETNQRAAKGYGFCKFTLDEDAISAAKELNETEMDWEYGQKIKVWVELADAASAAKKEEEKKKEQNVPEGLPTEAATETSAELLALQAKKRTARVILRNLSFYATEHNIRQIMEEKFGEVLDINLPLVPSKGNEGGKTKKPQHRGFAFVTFSKPSSAQKAVDACASDEQILIKKRPVAIDFSVSKFQHKRLKEEEEANEDNDDASDSGSDSDSSSGSDSDDNSDSSSDEDSDDDSVSTAESDEEMEDAHEKNIPQDSHKNSLFLRNLPFDTTRHDLFTLFAQYGHIAGIFLVKDRDTGIGKGTAFVRFSKEGGCMRALQAANSGDSFESGKKMLGENSIGGGLYLKGRRIFVDLAVDKGTADTLKVERDEDGKPIDKKIGKDKRNLYLKGEGRVENNEGTESNDPDAWENLPESDQQKRGRAHQEKSTKLRSPLFFINPFRLSVRNLAKHIDEVEFKNLMVRGIKNGLKKELVTKDDVIAHWRASGEMDTRAILQKIAEAEKEGNLIPDFDEKHIKHYIPSVFIDRNFDVGMKEAGKGKGEKFVAPSRGFGFAEFTEHAHAIACLRELNNNTEYSVEFVSGGKRALEMKKQRSKKKKKSKKIDPNADMSEGPSGSDFVGDDGKVRIPRLIVEFTVENKAKARKQAENKAKQLENAQKQKIAAKAAGTAEDKPKKKSKGRGAKQRERKRKMRAEGLLDDNGNKIEPEQNTNKKQKQSEEPVESKPSTKKKAVKPKKKPKKVDKEEKKFEDMVQSYKNTFAGISEKTEIKEPENPRKDISKKRWFEE</sequence>
<feature type="compositionally biased region" description="Basic residues" evidence="6">
    <location>
        <begin position="778"/>
        <end position="792"/>
    </location>
</feature>
<dbReference type="GO" id="GO:0003729">
    <property type="term" value="F:mRNA binding"/>
    <property type="evidence" value="ECO:0007669"/>
    <property type="project" value="TreeGrafter"/>
</dbReference>
<keyword evidence="3 5" id="KW-0694">RNA-binding</keyword>
<name>A0AAD3CDJ1_9STRA</name>
<feature type="compositionally biased region" description="Basic and acidic residues" evidence="6">
    <location>
        <begin position="692"/>
        <end position="704"/>
    </location>
</feature>
<evidence type="ECO:0000256" key="4">
    <source>
        <dbReference type="ARBA" id="ARBA00023242"/>
    </source>
</evidence>
<keyword evidence="2" id="KW-0677">Repeat</keyword>
<dbReference type="PROSITE" id="PS50102">
    <property type="entry name" value="RRM"/>
    <property type="match status" value="3"/>
</dbReference>
<comment type="caution">
    <text evidence="8">The sequence shown here is derived from an EMBL/GenBank/DDBJ whole genome shotgun (WGS) entry which is preliminary data.</text>
</comment>
<feature type="compositionally biased region" description="Basic residues" evidence="6">
    <location>
        <begin position="726"/>
        <end position="743"/>
    </location>
</feature>
<dbReference type="Pfam" id="PF00076">
    <property type="entry name" value="RRM_1"/>
    <property type="match status" value="3"/>
</dbReference>
<dbReference type="PANTHER" id="PTHR48039">
    <property type="entry name" value="RNA-BINDING MOTIF PROTEIN 14B"/>
    <property type="match status" value="1"/>
</dbReference>
<organism evidence="8 9">
    <name type="scientific">Chaetoceros tenuissimus</name>
    <dbReference type="NCBI Taxonomy" id="426638"/>
    <lineage>
        <taxon>Eukaryota</taxon>
        <taxon>Sar</taxon>
        <taxon>Stramenopiles</taxon>
        <taxon>Ochrophyta</taxon>
        <taxon>Bacillariophyta</taxon>
        <taxon>Coscinodiscophyceae</taxon>
        <taxon>Chaetocerotophycidae</taxon>
        <taxon>Chaetocerotales</taxon>
        <taxon>Chaetocerotaceae</taxon>
        <taxon>Chaetoceros</taxon>
    </lineage>
</organism>
<dbReference type="GO" id="GO:0005634">
    <property type="term" value="C:nucleus"/>
    <property type="evidence" value="ECO:0007669"/>
    <property type="project" value="UniProtKB-SubCell"/>
</dbReference>
<feature type="compositionally biased region" description="Basic and acidic residues" evidence="6">
    <location>
        <begin position="468"/>
        <end position="479"/>
    </location>
</feature>
<evidence type="ECO:0000256" key="3">
    <source>
        <dbReference type="ARBA" id="ARBA00022884"/>
    </source>
</evidence>
<dbReference type="SMART" id="SM00360">
    <property type="entry name" value="RRM"/>
    <property type="match status" value="3"/>
</dbReference>
<feature type="compositionally biased region" description="Acidic residues" evidence="6">
    <location>
        <begin position="247"/>
        <end position="258"/>
    </location>
</feature>
<feature type="compositionally biased region" description="Basic and acidic residues" evidence="6">
    <location>
        <begin position="816"/>
        <end position="838"/>
    </location>
</feature>
<evidence type="ECO:0000256" key="5">
    <source>
        <dbReference type="PROSITE-ProRule" id="PRU00176"/>
    </source>
</evidence>
<feature type="region of interest" description="Disordered" evidence="6">
    <location>
        <begin position="243"/>
        <end position="310"/>
    </location>
</feature>
<accession>A0AAD3CDJ1</accession>
<dbReference type="InterPro" id="IPR051945">
    <property type="entry name" value="RRM_MRD1_RNA_proc_ribogen"/>
</dbReference>
<dbReference type="EMBL" id="BLLK01000012">
    <property type="protein sequence ID" value="GFH43588.1"/>
    <property type="molecule type" value="Genomic_DNA"/>
</dbReference>
<feature type="compositionally biased region" description="Basic and acidic residues" evidence="6">
    <location>
        <begin position="109"/>
        <end position="119"/>
    </location>
</feature>
<evidence type="ECO:0000259" key="7">
    <source>
        <dbReference type="PROSITE" id="PS50102"/>
    </source>
</evidence>
<comment type="subcellular location">
    <subcellularLocation>
        <location evidence="1">Nucleus</location>
    </subcellularLocation>
</comment>
<evidence type="ECO:0000256" key="6">
    <source>
        <dbReference type="SAM" id="MobiDB-lite"/>
    </source>
</evidence>
<dbReference type="PANTHER" id="PTHR48039:SF5">
    <property type="entry name" value="RNA-BINDING PROTEIN 28"/>
    <property type="match status" value="1"/>
</dbReference>
<keyword evidence="9" id="KW-1185">Reference proteome</keyword>
<feature type="domain" description="RRM" evidence="7">
    <location>
        <begin position="13"/>
        <end position="97"/>
    </location>
</feature>